<dbReference type="InterPro" id="IPR001841">
    <property type="entry name" value="Znf_RING"/>
</dbReference>
<dbReference type="InterPro" id="IPR017907">
    <property type="entry name" value="Znf_RING_CS"/>
</dbReference>
<feature type="region of interest" description="Disordered" evidence="5">
    <location>
        <begin position="159"/>
        <end position="202"/>
    </location>
</feature>
<keyword evidence="1 4" id="KW-0479">Metal-binding</keyword>
<feature type="zinc finger region" description="TRAF-type" evidence="4">
    <location>
        <begin position="374"/>
        <end position="424"/>
    </location>
</feature>
<feature type="region of interest" description="Disordered" evidence="5">
    <location>
        <begin position="546"/>
        <end position="572"/>
    </location>
</feature>
<evidence type="ECO:0000259" key="6">
    <source>
        <dbReference type="PROSITE" id="PS50089"/>
    </source>
</evidence>
<reference evidence="8 9" key="1">
    <citation type="journal article" date="2014" name="BMC Genomics">
        <title>Comparative genomics of the major fungal agents of human and animal Sporotrichosis: Sporothrix schenckii and Sporothrix brasiliensis.</title>
        <authorList>
            <person name="Teixeira M.M."/>
            <person name="de Almeida L.G."/>
            <person name="Kubitschek-Barreira P."/>
            <person name="Alves F.L."/>
            <person name="Kioshima E.S."/>
            <person name="Abadio A.K."/>
            <person name="Fernandes L."/>
            <person name="Derengowski L.S."/>
            <person name="Ferreira K.S."/>
            <person name="Souza R.C."/>
            <person name="Ruiz J.C."/>
            <person name="de Andrade N.C."/>
            <person name="Paes H.C."/>
            <person name="Nicola A.M."/>
            <person name="Albuquerque P."/>
            <person name="Gerber A.L."/>
            <person name="Martins V.P."/>
            <person name="Peconick L.D."/>
            <person name="Neto A.V."/>
            <person name="Chaucanez C.B."/>
            <person name="Silva P.A."/>
            <person name="Cunha O.L."/>
            <person name="de Oliveira F.F."/>
            <person name="dos Santos T.C."/>
            <person name="Barros A.L."/>
            <person name="Soares M.A."/>
            <person name="de Oliveira L.M."/>
            <person name="Marini M.M."/>
            <person name="Villalobos-Duno H."/>
            <person name="Cunha M.M."/>
            <person name="de Hoog S."/>
            <person name="da Silveira J.F."/>
            <person name="Henrissat B."/>
            <person name="Nino-Vega G.A."/>
            <person name="Cisalpino P.S."/>
            <person name="Mora-Montes H.M."/>
            <person name="Almeida S.R."/>
            <person name="Stajich J.E."/>
            <person name="Lopes-Bezerra L.M."/>
            <person name="Vasconcelos A.T."/>
            <person name="Felipe M.S."/>
        </authorList>
    </citation>
    <scope>NUCLEOTIDE SEQUENCE [LARGE SCALE GENOMIC DNA]</scope>
    <source>
        <strain evidence="8 9">1099-18</strain>
    </source>
</reference>
<dbReference type="PANTHER" id="PTHR10131:SF94">
    <property type="entry name" value="TNF RECEPTOR-ASSOCIATED FACTOR 4"/>
    <property type="match status" value="1"/>
</dbReference>
<feature type="domain" description="RING-type" evidence="6">
    <location>
        <begin position="286"/>
        <end position="324"/>
    </location>
</feature>
<dbReference type="RefSeq" id="XP_016586660.1">
    <property type="nucleotide sequence ID" value="XM_016727212.1"/>
</dbReference>
<dbReference type="EMBL" id="AXCR01000008">
    <property type="protein sequence ID" value="KJR83984.1"/>
    <property type="molecule type" value="Genomic_DNA"/>
</dbReference>
<dbReference type="SUPFAM" id="SSF49599">
    <property type="entry name" value="TRAF domain-like"/>
    <property type="match status" value="1"/>
</dbReference>
<feature type="compositionally biased region" description="Polar residues" evidence="5">
    <location>
        <begin position="163"/>
        <end position="173"/>
    </location>
</feature>
<dbReference type="Proteomes" id="UP000033710">
    <property type="component" value="Unassembled WGS sequence"/>
</dbReference>
<dbReference type="SMART" id="SM00184">
    <property type="entry name" value="RING"/>
    <property type="match status" value="1"/>
</dbReference>
<keyword evidence="3 4" id="KW-0862">Zinc</keyword>
<dbReference type="SUPFAM" id="SSF57850">
    <property type="entry name" value="RING/U-box"/>
    <property type="match status" value="1"/>
</dbReference>
<feature type="compositionally biased region" description="Low complexity" evidence="5">
    <location>
        <begin position="239"/>
        <end position="257"/>
    </location>
</feature>
<evidence type="ECO:0000256" key="4">
    <source>
        <dbReference type="PROSITE-ProRule" id="PRU00207"/>
    </source>
</evidence>
<evidence type="ECO:0000313" key="8">
    <source>
        <dbReference type="EMBL" id="KJR83984.1"/>
    </source>
</evidence>
<evidence type="ECO:0000256" key="5">
    <source>
        <dbReference type="SAM" id="MobiDB-lite"/>
    </source>
</evidence>
<reference evidence="8 9" key="2">
    <citation type="journal article" date="2015" name="Eukaryot. Cell">
        <title>Asexual propagation of a virulent clone complex in a human and feline outbreak of sporotrichosis.</title>
        <authorList>
            <person name="Teixeira Mde M."/>
            <person name="Rodrigues A.M."/>
            <person name="Tsui C.K."/>
            <person name="de Almeida L.G."/>
            <person name="Van Diepeningen A.D."/>
            <person name="van den Ende B.G."/>
            <person name="Fernandes G.F."/>
            <person name="Kano R."/>
            <person name="Hamelin R.C."/>
            <person name="Lopes-Bezerra L.M."/>
            <person name="Vasconcelos A.T."/>
            <person name="de Hoog S."/>
            <person name="de Camargo Z.P."/>
            <person name="Felipe M.S."/>
        </authorList>
    </citation>
    <scope>NUCLEOTIDE SEQUENCE [LARGE SCALE GENOMIC DNA]</scope>
    <source>
        <strain evidence="8 9">1099-18</strain>
    </source>
</reference>
<organism evidence="8 9">
    <name type="scientific">Sporothrix schenckii 1099-18</name>
    <dbReference type="NCBI Taxonomy" id="1397361"/>
    <lineage>
        <taxon>Eukaryota</taxon>
        <taxon>Fungi</taxon>
        <taxon>Dikarya</taxon>
        <taxon>Ascomycota</taxon>
        <taxon>Pezizomycotina</taxon>
        <taxon>Sordariomycetes</taxon>
        <taxon>Sordariomycetidae</taxon>
        <taxon>Ophiostomatales</taxon>
        <taxon>Ophiostomataceae</taxon>
        <taxon>Sporothrix</taxon>
    </lineage>
</organism>
<sequence length="791" mass="85841">MPPPNTPEEFFADEYRTAVHNAGRNRSRRYPNLPPHDEDSAESDEAGGVLDLDSHPNTSQSESRRNSIERRMSTGQASSHSRDSQDSLPSRPNVLRGLMGHIALSPSPSTIGPGHPGRSGDEANTSAAAADGRRLNMDMLSADVRSGYTNDVAERGRFPGRPWNTNYSISSSNTEDHTEEGLPSPPSIPWPATGGTGTGEAGRPLEMLRRLRDGDGSGSGSRASGRSGAPQLEIHAPAAPAAPATPVTPVTPVTPAARLERRRPKTPKLDWHALEYIGTYDENLDCPICRAPLVKPQITKCFHIFCAKCLTQSLRHSNRCPIDRNPIPRFSSRNGPVIARPAPHIISNQLDNLHVRCPNRRCDHTSARAFIKDHYKTECPFTKIPCPDPNCDKLVTRRDSEDGRCLHQAIDCEYCGKPVELAALDDHYDADCNQKELMCEHCLAAVPRHRHGTHVMECGERRIECKFRASGCSFTSKKKDFGDHERTCLYGMIMRMNRAHRADMDSMETVLQDSQDRVRKLEAEMAARPAQSPAPGLAATVAVAGTAAPQTEQPPPTTLYEYPSQHPNLQGHVYSQTQPTLEPHQDLSSYYDMAAAGDNLAPANSNNSGGSNVPHPGTPPTDGALVPATAALASDDANSDERMNRIVAYIDIFDAKVENLERYLGEIDARQAQMFMNELGPLKEQILEMRNTMGHISMYVRWLMESFRQTTKRSVGLRGGGAAAGDDGVSSGGPAAVPPSASSAAAGPSTNGAATGPGPGPRGPPTVLRAPTNNTAMPPRRMSDRENPPRL</sequence>
<feature type="region of interest" description="Disordered" evidence="5">
    <location>
        <begin position="239"/>
        <end position="264"/>
    </location>
</feature>
<dbReference type="GeneID" id="27662489"/>
<accession>A0A0F2M4H5</accession>
<evidence type="ECO:0000256" key="2">
    <source>
        <dbReference type="ARBA" id="ARBA00022771"/>
    </source>
</evidence>
<evidence type="ECO:0000259" key="7">
    <source>
        <dbReference type="PROSITE" id="PS50145"/>
    </source>
</evidence>
<evidence type="ECO:0000256" key="3">
    <source>
        <dbReference type="ARBA" id="ARBA00022833"/>
    </source>
</evidence>
<dbReference type="KEGG" id="ssck:SPSK_00234"/>
<evidence type="ECO:0000256" key="1">
    <source>
        <dbReference type="ARBA" id="ARBA00022723"/>
    </source>
</evidence>
<dbReference type="InterPro" id="IPR001293">
    <property type="entry name" value="Znf_TRAF"/>
</dbReference>
<dbReference type="PROSITE" id="PS50145">
    <property type="entry name" value="ZF_TRAF"/>
    <property type="match status" value="2"/>
</dbReference>
<dbReference type="InterPro" id="IPR013083">
    <property type="entry name" value="Znf_RING/FYVE/PHD"/>
</dbReference>
<proteinExistence type="predicted"/>
<dbReference type="OrthoDB" id="1630758at2759"/>
<dbReference type="PANTHER" id="PTHR10131">
    <property type="entry name" value="TNF RECEPTOR ASSOCIATED FACTOR"/>
    <property type="match status" value="1"/>
</dbReference>
<dbReference type="Pfam" id="PF13923">
    <property type="entry name" value="zf-C3HC4_2"/>
    <property type="match status" value="1"/>
</dbReference>
<feature type="region of interest" description="Disordered" evidence="5">
    <location>
        <begin position="716"/>
        <end position="791"/>
    </location>
</feature>
<protein>
    <submittedName>
        <fullName evidence="8">Traf-like signal protein</fullName>
    </submittedName>
</protein>
<keyword evidence="2 4" id="KW-0863">Zinc-finger</keyword>
<name>A0A0F2M4H5_SPOSC</name>
<feature type="zinc finger region" description="TRAF-type" evidence="4">
    <location>
        <begin position="427"/>
        <end position="472"/>
    </location>
</feature>
<feature type="compositionally biased region" description="Basic and acidic residues" evidence="5">
    <location>
        <begin position="62"/>
        <end position="72"/>
    </location>
</feature>
<feature type="domain" description="TRAF-type" evidence="7">
    <location>
        <begin position="374"/>
        <end position="424"/>
    </location>
</feature>
<dbReference type="Pfam" id="PF02176">
    <property type="entry name" value="zf-TRAF"/>
    <property type="match status" value="2"/>
</dbReference>
<dbReference type="Gene3D" id="3.30.40.10">
    <property type="entry name" value="Zinc/RING finger domain, C3HC4 (zinc finger)"/>
    <property type="match status" value="3"/>
</dbReference>
<feature type="compositionally biased region" description="Low complexity" evidence="5">
    <location>
        <begin position="724"/>
        <end position="756"/>
    </location>
</feature>
<feature type="region of interest" description="Disordered" evidence="5">
    <location>
        <begin position="598"/>
        <end position="621"/>
    </location>
</feature>
<dbReference type="GO" id="GO:0008270">
    <property type="term" value="F:zinc ion binding"/>
    <property type="evidence" value="ECO:0007669"/>
    <property type="project" value="UniProtKB-KW"/>
</dbReference>
<feature type="region of interest" description="Disordered" evidence="5">
    <location>
        <begin position="1"/>
        <end position="134"/>
    </location>
</feature>
<dbReference type="AlphaFoldDB" id="A0A0F2M4H5"/>
<evidence type="ECO:0000313" key="9">
    <source>
        <dbReference type="Proteomes" id="UP000033710"/>
    </source>
</evidence>
<feature type="domain" description="TRAF-type" evidence="7">
    <location>
        <begin position="427"/>
        <end position="472"/>
    </location>
</feature>
<comment type="caution">
    <text evidence="8">The sequence shown here is derived from an EMBL/GenBank/DDBJ whole genome shotgun (WGS) entry which is preliminary data.</text>
</comment>
<dbReference type="PROSITE" id="PS00518">
    <property type="entry name" value="ZF_RING_1"/>
    <property type="match status" value="1"/>
</dbReference>
<dbReference type="PROSITE" id="PS50089">
    <property type="entry name" value="ZF_RING_2"/>
    <property type="match status" value="1"/>
</dbReference>
<feature type="compositionally biased region" description="Basic and acidic residues" evidence="5">
    <location>
        <begin position="781"/>
        <end position="791"/>
    </location>
</feature>
<gene>
    <name evidence="8" type="ORF">SPSK_00234</name>
</gene>
<dbReference type="VEuPathDB" id="FungiDB:SPSK_00234"/>